<comment type="caution">
    <text evidence="3">The sequence shown here is derived from an EMBL/GenBank/DDBJ whole genome shotgun (WGS) entry which is preliminary data.</text>
</comment>
<feature type="transmembrane region" description="Helical" evidence="2">
    <location>
        <begin position="20"/>
        <end position="39"/>
    </location>
</feature>
<evidence type="ECO:0000256" key="2">
    <source>
        <dbReference type="SAM" id="Phobius"/>
    </source>
</evidence>
<keyword evidence="2" id="KW-0472">Membrane</keyword>
<proteinExistence type="predicted"/>
<protein>
    <submittedName>
        <fullName evidence="3">Uncharacterized protein</fullName>
    </submittedName>
</protein>
<evidence type="ECO:0000256" key="1">
    <source>
        <dbReference type="SAM" id="MobiDB-lite"/>
    </source>
</evidence>
<sequence>MSDRSSASVPHPVRLTSLQTFMLLVAVCVVLCAGVWMIATDMGRVPISYLMEICTTGEVPGKAGETNVQSVQGGQNEAAPRTITVPLNNSR</sequence>
<accession>A0ABW9A7P8</accession>
<dbReference type="RefSeq" id="WP_408156165.1">
    <property type="nucleotide sequence ID" value="NZ_JAQQFM010000003.1"/>
</dbReference>
<keyword evidence="4" id="KW-1185">Reference proteome</keyword>
<dbReference type="Proteomes" id="UP001629246">
    <property type="component" value="Unassembled WGS sequence"/>
</dbReference>
<evidence type="ECO:0000313" key="3">
    <source>
        <dbReference type="EMBL" id="MFL9923985.1"/>
    </source>
</evidence>
<keyword evidence="2" id="KW-1133">Transmembrane helix</keyword>
<reference evidence="3 4" key="1">
    <citation type="journal article" date="2024" name="Chem. Sci.">
        <title>Discovery of megapolipeptins by genome mining of a Burkholderiales bacteria collection.</title>
        <authorList>
            <person name="Paulo B.S."/>
            <person name="Recchia M.J.J."/>
            <person name="Lee S."/>
            <person name="Fergusson C.H."/>
            <person name="Romanowski S.B."/>
            <person name="Hernandez A."/>
            <person name="Krull N."/>
            <person name="Liu D.Y."/>
            <person name="Cavanagh H."/>
            <person name="Bos A."/>
            <person name="Gray C.A."/>
            <person name="Murphy B.T."/>
            <person name="Linington R.G."/>
            <person name="Eustaquio A.S."/>
        </authorList>
    </citation>
    <scope>NUCLEOTIDE SEQUENCE [LARGE SCALE GENOMIC DNA]</scope>
    <source>
        <strain evidence="3 4">RL21-008-BIB-A</strain>
    </source>
</reference>
<feature type="region of interest" description="Disordered" evidence="1">
    <location>
        <begin position="67"/>
        <end position="91"/>
    </location>
</feature>
<organism evidence="3 4">
    <name type="scientific">Herbaspirillum lusitanum</name>
    <dbReference type="NCBI Taxonomy" id="213312"/>
    <lineage>
        <taxon>Bacteria</taxon>
        <taxon>Pseudomonadati</taxon>
        <taxon>Pseudomonadota</taxon>
        <taxon>Betaproteobacteria</taxon>
        <taxon>Burkholderiales</taxon>
        <taxon>Oxalobacteraceae</taxon>
        <taxon>Herbaspirillum</taxon>
    </lineage>
</organism>
<gene>
    <name evidence="3" type="ORF">PQR62_06910</name>
</gene>
<dbReference type="EMBL" id="JAQQFM010000003">
    <property type="protein sequence ID" value="MFL9923985.1"/>
    <property type="molecule type" value="Genomic_DNA"/>
</dbReference>
<keyword evidence="2" id="KW-0812">Transmembrane</keyword>
<evidence type="ECO:0000313" key="4">
    <source>
        <dbReference type="Proteomes" id="UP001629246"/>
    </source>
</evidence>
<name>A0ABW9A7P8_9BURK</name>